<sequence>MKPLDLIKELTSKTKVVHCPFCGHTQTESKWALSTFCKNCCHYIGLASTREAHHRIASPSALVKTRVVVCPYCSHSQKIYAEAISVGCPHCGAYLYVENLYVKGKIKRKLSTLGDIQFGVGSEYSGPPVQGRKIKIRGIIQASVKALEEVEFHSQCSVKGVVFAPRMIVNRFASVQAREIISGQLVIKGIVQSEKVIAKDFLKIESFGRLITKKMLTNRLVAEPFSHLEAEFKTYSCLSRESQKNFVELGEERLLEI</sequence>
<proteinExistence type="predicted"/>
<dbReference type="Pfam" id="PF04519">
    <property type="entry name" value="Bactofilin"/>
    <property type="match status" value="1"/>
</dbReference>
<gene>
    <name evidence="1" type="ORF">EM20IM_05740</name>
</gene>
<dbReference type="Proteomes" id="UP000663088">
    <property type="component" value="Chromosome"/>
</dbReference>
<protein>
    <submittedName>
        <fullName evidence="1">Polymer-forming cytoskeletal protein</fullName>
    </submittedName>
</protein>
<dbReference type="InterPro" id="IPR007607">
    <property type="entry name" value="BacA/B"/>
</dbReference>
<keyword evidence="2" id="KW-1185">Reference proteome</keyword>
<name>A0ABX7PTS4_9BACT</name>
<evidence type="ECO:0000313" key="1">
    <source>
        <dbReference type="EMBL" id="QSR86019.1"/>
    </source>
</evidence>
<dbReference type="RefSeq" id="WP_206843963.1">
    <property type="nucleotide sequence ID" value="NZ_CP065956.1"/>
</dbReference>
<accession>A0ABX7PTS4</accession>
<evidence type="ECO:0000313" key="2">
    <source>
        <dbReference type="Proteomes" id="UP000663088"/>
    </source>
</evidence>
<reference evidence="1 2" key="1">
    <citation type="submission" date="2020-12" db="EMBL/GenBank/DDBJ databases">
        <authorList>
            <person name="Awala S.I."/>
            <person name="Gwak J.-H."/>
            <person name="Kim S.-J."/>
            <person name="Rhee S.-K."/>
        </authorList>
    </citation>
    <scope>NUCLEOTIDE SEQUENCE [LARGE SCALE GENOMIC DNA]</scope>
    <source>
        <strain evidence="1 2">IT5</strain>
    </source>
</reference>
<organism evidence="1 2">
    <name type="scientific">Candidatus Methylacidiphilum infernorum</name>
    <dbReference type="NCBI Taxonomy" id="511746"/>
    <lineage>
        <taxon>Bacteria</taxon>
        <taxon>Pseudomonadati</taxon>
        <taxon>Verrucomicrobiota</taxon>
        <taxon>Methylacidiphilae</taxon>
        <taxon>Methylacidiphilales</taxon>
        <taxon>Methylacidiphilaceae</taxon>
        <taxon>Methylacidiphilum (ex Ratnadevi et al. 2023)</taxon>
    </lineage>
</organism>
<dbReference type="EMBL" id="CP065956">
    <property type="protein sequence ID" value="QSR86019.1"/>
    <property type="molecule type" value="Genomic_DNA"/>
</dbReference>